<dbReference type="EMBL" id="MN740677">
    <property type="protein sequence ID" value="QHS80324.1"/>
    <property type="molecule type" value="Genomic_DNA"/>
</dbReference>
<dbReference type="AlphaFoldDB" id="A0A6C0AKJ3"/>
<proteinExistence type="predicted"/>
<sequence length="55" mass="6825">MSKIIKLRKVPENNRPTRYSSENNYKVEILCRYFMVRFFFQKKVQNLYFKTKKNG</sequence>
<evidence type="ECO:0000313" key="1">
    <source>
        <dbReference type="EMBL" id="QHS80324.1"/>
    </source>
</evidence>
<reference evidence="1" key="1">
    <citation type="journal article" date="2020" name="Nature">
        <title>Giant virus diversity and host interactions through global metagenomics.</title>
        <authorList>
            <person name="Schulz F."/>
            <person name="Roux S."/>
            <person name="Paez-Espino D."/>
            <person name="Jungbluth S."/>
            <person name="Walsh D.A."/>
            <person name="Denef V.J."/>
            <person name="McMahon K.D."/>
            <person name="Konstantinidis K.T."/>
            <person name="Eloe-Fadrosh E.A."/>
            <person name="Kyrpides N.C."/>
            <person name="Woyke T."/>
        </authorList>
    </citation>
    <scope>NUCLEOTIDE SEQUENCE</scope>
    <source>
        <strain evidence="1">GVMAG-S-1039698-54</strain>
    </source>
</reference>
<name>A0A6C0AKJ3_9ZZZZ</name>
<organism evidence="1">
    <name type="scientific">viral metagenome</name>
    <dbReference type="NCBI Taxonomy" id="1070528"/>
    <lineage>
        <taxon>unclassified sequences</taxon>
        <taxon>metagenomes</taxon>
        <taxon>organismal metagenomes</taxon>
    </lineage>
</organism>
<accession>A0A6C0AKJ3</accession>
<protein>
    <submittedName>
        <fullName evidence="1">Uncharacterized protein</fullName>
    </submittedName>
</protein>